<dbReference type="InterPro" id="IPR010982">
    <property type="entry name" value="Lambda_DNA-bd_dom_sf"/>
</dbReference>
<dbReference type="Gene3D" id="1.10.260.40">
    <property type="entry name" value="lambda repressor-like DNA-binding domains"/>
    <property type="match status" value="1"/>
</dbReference>
<proteinExistence type="predicted"/>
<dbReference type="RefSeq" id="WP_396945009.1">
    <property type="nucleotide sequence ID" value="NZ_JBIRXV010000001.1"/>
</dbReference>
<feature type="region of interest" description="Disordered" evidence="1">
    <location>
        <begin position="1"/>
        <end position="26"/>
    </location>
</feature>
<reference evidence="3 4" key="1">
    <citation type="submission" date="2024-10" db="EMBL/GenBank/DDBJ databases">
        <title>The Natural Products Discovery Center: Release of the First 8490 Sequenced Strains for Exploring Actinobacteria Biosynthetic Diversity.</title>
        <authorList>
            <person name="Kalkreuter E."/>
            <person name="Kautsar S.A."/>
            <person name="Yang D."/>
            <person name="Bader C.D."/>
            <person name="Teijaro C.N."/>
            <person name="Fluegel L."/>
            <person name="Davis C.M."/>
            <person name="Simpson J.R."/>
            <person name="Lauterbach L."/>
            <person name="Steele A.D."/>
            <person name="Gui C."/>
            <person name="Meng S."/>
            <person name="Li G."/>
            <person name="Viehrig K."/>
            <person name="Ye F."/>
            <person name="Su P."/>
            <person name="Kiefer A.F."/>
            <person name="Nichols A."/>
            <person name="Cepeda A.J."/>
            <person name="Yan W."/>
            <person name="Fan B."/>
            <person name="Jiang Y."/>
            <person name="Adhikari A."/>
            <person name="Zheng C.-J."/>
            <person name="Schuster L."/>
            <person name="Cowan T.M."/>
            <person name="Smanski M.J."/>
            <person name="Chevrette M.G."/>
            <person name="De Carvalho L.P.S."/>
            <person name="Shen B."/>
        </authorList>
    </citation>
    <scope>NUCLEOTIDE SEQUENCE [LARGE SCALE GENOMIC DNA]</scope>
    <source>
        <strain evidence="3 4">NPDC019626</strain>
    </source>
</reference>
<dbReference type="PROSITE" id="PS50943">
    <property type="entry name" value="HTH_CROC1"/>
    <property type="match status" value="1"/>
</dbReference>
<feature type="domain" description="HTH cro/C1-type" evidence="2">
    <location>
        <begin position="35"/>
        <end position="89"/>
    </location>
</feature>
<dbReference type="InterPro" id="IPR041413">
    <property type="entry name" value="MLTR_LBD"/>
</dbReference>
<accession>A0ABW7WD31</accession>
<gene>
    <name evidence="3" type="ORF">ACH47G_08960</name>
</gene>
<dbReference type="Proteomes" id="UP001611450">
    <property type="component" value="Unassembled WGS sequence"/>
</dbReference>
<dbReference type="SUPFAM" id="SSF47413">
    <property type="entry name" value="lambda repressor-like DNA-binding domains"/>
    <property type="match status" value="1"/>
</dbReference>
<evidence type="ECO:0000256" key="1">
    <source>
        <dbReference type="SAM" id="MobiDB-lite"/>
    </source>
</evidence>
<dbReference type="Pfam" id="PF13560">
    <property type="entry name" value="HTH_31"/>
    <property type="match status" value="1"/>
</dbReference>
<protein>
    <submittedName>
        <fullName evidence="3">Helix-turn-helix domain-containing protein</fullName>
    </submittedName>
</protein>
<sequence>MTRTTNPAHHYPRRRCQGRTSSSCSEIPDLGCWARQIRERRKLPRPRAADRLHISKEMLKKIEHNQATPSPAVLNHLVTAYDLDRAQERYTRDLARPPVALPSIAELRTRTDTPEHRATLTYLDRREIAGAYIDPLWNVVLANERFTAGLPGIEQFRGNIALWFFHPGSTTATAEPIVVHWDSAATYLVATLRGALGRHRDTPHALTLFHDLRAAATFREAWDTSDAVAYGRRPEEPVHLRDPTTGEPYSARIHLGYASNSHDTRFLMCYREPSSGPTPTDPQSAPAPHDMPLNPRTTEQEYRMTGNPPTRHHNAESTPRRSRAGETAHALPPHRRAR</sequence>
<evidence type="ECO:0000259" key="2">
    <source>
        <dbReference type="PROSITE" id="PS50943"/>
    </source>
</evidence>
<feature type="region of interest" description="Disordered" evidence="1">
    <location>
        <begin position="269"/>
        <end position="338"/>
    </location>
</feature>
<dbReference type="PANTHER" id="PTHR35010">
    <property type="entry name" value="BLL4672 PROTEIN-RELATED"/>
    <property type="match status" value="1"/>
</dbReference>
<keyword evidence="4" id="KW-1185">Reference proteome</keyword>
<dbReference type="EMBL" id="JBIRXV010000001">
    <property type="protein sequence ID" value="MFI2320607.1"/>
    <property type="molecule type" value="Genomic_DNA"/>
</dbReference>
<organism evidence="3 4">
    <name type="scientific">Nocardia beijingensis</name>
    <dbReference type="NCBI Taxonomy" id="95162"/>
    <lineage>
        <taxon>Bacteria</taxon>
        <taxon>Bacillati</taxon>
        <taxon>Actinomycetota</taxon>
        <taxon>Actinomycetes</taxon>
        <taxon>Mycobacteriales</taxon>
        <taxon>Nocardiaceae</taxon>
        <taxon>Nocardia</taxon>
    </lineage>
</organism>
<dbReference type="Pfam" id="PF17765">
    <property type="entry name" value="MLTR_LBD"/>
    <property type="match status" value="1"/>
</dbReference>
<dbReference type="Gene3D" id="3.30.450.180">
    <property type="match status" value="1"/>
</dbReference>
<comment type="caution">
    <text evidence="3">The sequence shown here is derived from an EMBL/GenBank/DDBJ whole genome shotgun (WGS) entry which is preliminary data.</text>
</comment>
<dbReference type="CDD" id="cd00093">
    <property type="entry name" value="HTH_XRE"/>
    <property type="match status" value="1"/>
</dbReference>
<feature type="compositionally biased region" description="Basic and acidic residues" evidence="1">
    <location>
        <begin position="313"/>
        <end position="326"/>
    </location>
</feature>
<name>A0ABW7WD31_9NOCA</name>
<evidence type="ECO:0000313" key="3">
    <source>
        <dbReference type="EMBL" id="MFI2320607.1"/>
    </source>
</evidence>
<dbReference type="InterPro" id="IPR001387">
    <property type="entry name" value="Cro/C1-type_HTH"/>
</dbReference>
<dbReference type="PANTHER" id="PTHR35010:SF2">
    <property type="entry name" value="BLL4672 PROTEIN"/>
    <property type="match status" value="1"/>
</dbReference>
<evidence type="ECO:0000313" key="4">
    <source>
        <dbReference type="Proteomes" id="UP001611450"/>
    </source>
</evidence>